<proteinExistence type="predicted"/>
<name>A0AAD7JBA2_9AGAR</name>
<comment type="caution">
    <text evidence="1">The sequence shown here is derived from an EMBL/GenBank/DDBJ whole genome shotgun (WGS) entry which is preliminary data.</text>
</comment>
<evidence type="ECO:0000313" key="1">
    <source>
        <dbReference type="EMBL" id="KAJ7761034.1"/>
    </source>
</evidence>
<evidence type="ECO:0000313" key="2">
    <source>
        <dbReference type="Proteomes" id="UP001215598"/>
    </source>
</evidence>
<organism evidence="1 2">
    <name type="scientific">Mycena metata</name>
    <dbReference type="NCBI Taxonomy" id="1033252"/>
    <lineage>
        <taxon>Eukaryota</taxon>
        <taxon>Fungi</taxon>
        <taxon>Dikarya</taxon>
        <taxon>Basidiomycota</taxon>
        <taxon>Agaricomycotina</taxon>
        <taxon>Agaricomycetes</taxon>
        <taxon>Agaricomycetidae</taxon>
        <taxon>Agaricales</taxon>
        <taxon>Marasmiineae</taxon>
        <taxon>Mycenaceae</taxon>
        <taxon>Mycena</taxon>
    </lineage>
</organism>
<dbReference type="Proteomes" id="UP001215598">
    <property type="component" value="Unassembled WGS sequence"/>
</dbReference>
<dbReference type="EMBL" id="JARKIB010000036">
    <property type="protein sequence ID" value="KAJ7761034.1"/>
    <property type="molecule type" value="Genomic_DNA"/>
</dbReference>
<gene>
    <name evidence="1" type="ORF">B0H16DRAFT_1531541</name>
</gene>
<reference evidence="1" key="1">
    <citation type="submission" date="2023-03" db="EMBL/GenBank/DDBJ databases">
        <title>Massive genome expansion in bonnet fungi (Mycena s.s.) driven by repeated elements and novel gene families across ecological guilds.</title>
        <authorList>
            <consortium name="Lawrence Berkeley National Laboratory"/>
            <person name="Harder C.B."/>
            <person name="Miyauchi S."/>
            <person name="Viragh M."/>
            <person name="Kuo A."/>
            <person name="Thoen E."/>
            <person name="Andreopoulos B."/>
            <person name="Lu D."/>
            <person name="Skrede I."/>
            <person name="Drula E."/>
            <person name="Henrissat B."/>
            <person name="Morin E."/>
            <person name="Kohler A."/>
            <person name="Barry K."/>
            <person name="LaButti K."/>
            <person name="Morin E."/>
            <person name="Salamov A."/>
            <person name="Lipzen A."/>
            <person name="Mereny Z."/>
            <person name="Hegedus B."/>
            <person name="Baldrian P."/>
            <person name="Stursova M."/>
            <person name="Weitz H."/>
            <person name="Taylor A."/>
            <person name="Grigoriev I.V."/>
            <person name="Nagy L.G."/>
            <person name="Martin F."/>
            <person name="Kauserud H."/>
        </authorList>
    </citation>
    <scope>NUCLEOTIDE SEQUENCE</scope>
    <source>
        <strain evidence="1">CBHHK182m</strain>
    </source>
</reference>
<dbReference type="AlphaFoldDB" id="A0AAD7JBA2"/>
<sequence>MKTPCMDTLGLTPDKIGIRTHRQNTGKITLASTIRQFWDLGASAGSAISGTNTKTTATPWRAL</sequence>
<keyword evidence="2" id="KW-1185">Reference proteome</keyword>
<protein>
    <submittedName>
        <fullName evidence="1">Uncharacterized protein</fullName>
    </submittedName>
</protein>
<accession>A0AAD7JBA2</accession>